<accession>A0AAV5TRA1</accession>
<proteinExistence type="predicted"/>
<dbReference type="PANTHER" id="PTHR35180">
    <property type="entry name" value="PROTEIN CBG06219"/>
    <property type="match status" value="1"/>
</dbReference>
<dbReference type="Proteomes" id="UP001432027">
    <property type="component" value="Unassembled WGS sequence"/>
</dbReference>
<dbReference type="AlphaFoldDB" id="A0AAV5TRA1"/>
<keyword evidence="2" id="KW-1185">Reference proteome</keyword>
<evidence type="ECO:0000313" key="2">
    <source>
        <dbReference type="Proteomes" id="UP001432027"/>
    </source>
</evidence>
<protein>
    <submittedName>
        <fullName evidence="1">Uncharacterized protein</fullName>
    </submittedName>
</protein>
<organism evidence="1 2">
    <name type="scientific">Pristionchus entomophagus</name>
    <dbReference type="NCBI Taxonomy" id="358040"/>
    <lineage>
        <taxon>Eukaryota</taxon>
        <taxon>Metazoa</taxon>
        <taxon>Ecdysozoa</taxon>
        <taxon>Nematoda</taxon>
        <taxon>Chromadorea</taxon>
        <taxon>Rhabditida</taxon>
        <taxon>Rhabditina</taxon>
        <taxon>Diplogasteromorpha</taxon>
        <taxon>Diplogasteroidea</taxon>
        <taxon>Neodiplogasteridae</taxon>
        <taxon>Pristionchus</taxon>
    </lineage>
</organism>
<reference evidence="1" key="1">
    <citation type="submission" date="2023-10" db="EMBL/GenBank/DDBJ databases">
        <title>Genome assembly of Pristionchus species.</title>
        <authorList>
            <person name="Yoshida K."/>
            <person name="Sommer R.J."/>
        </authorList>
    </citation>
    <scope>NUCLEOTIDE SEQUENCE</scope>
    <source>
        <strain evidence="1">RS0144</strain>
    </source>
</reference>
<sequence length="71" mass="7968">CRTGDKTLCCKHVDDPVWANSCEWVGSAWFCGNNDCPEGKTELRRSGYEEDGIQADFGDRCWTGKKTLCCN</sequence>
<comment type="caution">
    <text evidence="1">The sequence shown here is derived from an EMBL/GenBank/DDBJ whole genome shotgun (WGS) entry which is preliminary data.</text>
</comment>
<dbReference type="PANTHER" id="PTHR35180:SF4">
    <property type="entry name" value="PROTEIN CBG06219"/>
    <property type="match status" value="1"/>
</dbReference>
<dbReference type="EMBL" id="BTSX01000004">
    <property type="protein sequence ID" value="GMS97000.1"/>
    <property type="molecule type" value="Genomic_DNA"/>
</dbReference>
<gene>
    <name evidence="1" type="ORF">PENTCL1PPCAC_19175</name>
</gene>
<feature type="non-terminal residue" evidence="1">
    <location>
        <position position="1"/>
    </location>
</feature>
<name>A0AAV5TRA1_9BILA</name>
<feature type="non-terminal residue" evidence="1">
    <location>
        <position position="71"/>
    </location>
</feature>
<evidence type="ECO:0000313" key="1">
    <source>
        <dbReference type="EMBL" id="GMS97000.1"/>
    </source>
</evidence>